<dbReference type="Proteomes" id="UP000887580">
    <property type="component" value="Unplaced"/>
</dbReference>
<reference evidence="2" key="1">
    <citation type="submission" date="2022-11" db="UniProtKB">
        <authorList>
            <consortium name="WormBaseParasite"/>
        </authorList>
    </citation>
    <scope>IDENTIFICATION</scope>
</reference>
<dbReference type="WBParaSite" id="PS1159_v2.g21406.t1">
    <property type="protein sequence ID" value="PS1159_v2.g21406.t1"/>
    <property type="gene ID" value="PS1159_v2.g21406"/>
</dbReference>
<protein>
    <submittedName>
        <fullName evidence="2">HAP1 N-terminal domain-containing protein</fullName>
    </submittedName>
</protein>
<sequence>MTEFPKYKEKDLELAAKIGKSLLEQNKELRDRNDFLEECLNVSNETVTQLKHQLQQRSDLLNTVCSLGDDYYQQEEAARNDQVVEKLQKRVRQLEDETSNLRLETSSLKEFICEVESQSQEKIEQYLKQLESANLKIHKLHSQITDKNAECSLQATEIQKLVRDINHRKSSEKMLKEATSDLSTQLHAAITAHDQLKSEILNLQEVYSDVRERLHEAEEELGNYRIKSAPHRIGEIILDEYEIPSKALIDSVRSNRRLREKSPSLADELMPSGATATEGSLIAPPKLEAITEIQTPLIEQQELPGSLLAIKDQTPSSPSKAGLKSSVSSDSDPEDPELRFVEDCCRNPSTSSTTSPSLPLPAPITQKTYRDSSCSPIPALIIDWQTPISISSKSTPSGASSPQSSTTKPCGIATPSPRPPKQSTTSSSMDYDEEITPRAMNQQQPTASESHQSSSNSNSAEDMIEPPTTLSKAESNDSLNKYTGPKLGEPGKPGTRDLEFSLRKLKLRKQCPKCSSVLINVVGFETQKPIDIGKIERDYQRFRESRGLPPSIHGFFTNLTIEQQPPKPKKLCGPLGSQFEYLSSTPDDSKPSPIRPFIFTRNFPPVPKTAFGAAKTSTWQKQSGLTAAVPAISPSTEGIIQRAEVISPEQSKSSETTPKKFSQTTKSHNRSSLLSALGLNTLIDSDPESPTKNPESSTKSSSIFRSPFLFGPSYQIDREFSPPFYGASIPAIGDSLEFLHHPSSPPSQESPTTNPSTAI</sequence>
<name>A0AC35FW27_9BILA</name>
<organism evidence="1 2">
    <name type="scientific">Panagrolaimus sp. PS1159</name>
    <dbReference type="NCBI Taxonomy" id="55785"/>
    <lineage>
        <taxon>Eukaryota</taxon>
        <taxon>Metazoa</taxon>
        <taxon>Ecdysozoa</taxon>
        <taxon>Nematoda</taxon>
        <taxon>Chromadorea</taxon>
        <taxon>Rhabditida</taxon>
        <taxon>Tylenchina</taxon>
        <taxon>Panagrolaimomorpha</taxon>
        <taxon>Panagrolaimoidea</taxon>
        <taxon>Panagrolaimidae</taxon>
        <taxon>Panagrolaimus</taxon>
    </lineage>
</organism>
<accession>A0AC35FW27</accession>
<evidence type="ECO:0000313" key="1">
    <source>
        <dbReference type="Proteomes" id="UP000887580"/>
    </source>
</evidence>
<proteinExistence type="predicted"/>
<evidence type="ECO:0000313" key="2">
    <source>
        <dbReference type="WBParaSite" id="PS1159_v2.g21406.t1"/>
    </source>
</evidence>